<dbReference type="Pfam" id="PF00392">
    <property type="entry name" value="GntR"/>
    <property type="match status" value="1"/>
</dbReference>
<dbReference type="InterPro" id="IPR036388">
    <property type="entry name" value="WH-like_DNA-bd_sf"/>
</dbReference>
<feature type="domain" description="HTH gntR-type" evidence="5">
    <location>
        <begin position="33"/>
        <end position="101"/>
    </location>
</feature>
<evidence type="ECO:0000259" key="5">
    <source>
        <dbReference type="PROSITE" id="PS50949"/>
    </source>
</evidence>
<dbReference type="InterPro" id="IPR036390">
    <property type="entry name" value="WH_DNA-bd_sf"/>
</dbReference>
<dbReference type="Gene3D" id="1.10.10.10">
    <property type="entry name" value="Winged helix-like DNA-binding domain superfamily/Winged helix DNA-binding domain"/>
    <property type="match status" value="1"/>
</dbReference>
<accession>A0A7T4EH98</accession>
<evidence type="ECO:0000256" key="4">
    <source>
        <dbReference type="SAM" id="MobiDB-lite"/>
    </source>
</evidence>
<evidence type="ECO:0000256" key="1">
    <source>
        <dbReference type="ARBA" id="ARBA00023015"/>
    </source>
</evidence>
<dbReference type="InterPro" id="IPR008920">
    <property type="entry name" value="TF_FadR/GntR_C"/>
</dbReference>
<dbReference type="SUPFAM" id="SSF48008">
    <property type="entry name" value="GntR ligand-binding domain-like"/>
    <property type="match status" value="1"/>
</dbReference>
<dbReference type="SMART" id="SM00895">
    <property type="entry name" value="FCD"/>
    <property type="match status" value="1"/>
</dbReference>
<dbReference type="CDD" id="cd07377">
    <property type="entry name" value="WHTH_GntR"/>
    <property type="match status" value="1"/>
</dbReference>
<organism evidence="6 8">
    <name type="scientific">Corynebacterium glucuronolyticum</name>
    <dbReference type="NCBI Taxonomy" id="39791"/>
    <lineage>
        <taxon>Bacteria</taxon>
        <taxon>Bacillati</taxon>
        <taxon>Actinomycetota</taxon>
        <taxon>Actinomycetes</taxon>
        <taxon>Mycobacteriales</taxon>
        <taxon>Corynebacteriaceae</taxon>
        <taxon>Corynebacterium</taxon>
    </lineage>
</organism>
<dbReference type="EMBL" id="CP066007">
    <property type="protein sequence ID" value="QQB47378.1"/>
    <property type="molecule type" value="Genomic_DNA"/>
</dbReference>
<evidence type="ECO:0000313" key="8">
    <source>
        <dbReference type="Proteomes" id="UP000596145"/>
    </source>
</evidence>
<evidence type="ECO:0000256" key="3">
    <source>
        <dbReference type="ARBA" id="ARBA00023163"/>
    </source>
</evidence>
<keyword evidence="1" id="KW-0805">Transcription regulation</keyword>
<dbReference type="Proteomes" id="UP000596145">
    <property type="component" value="Chromosome"/>
</dbReference>
<sequence>MAKTSKSPKDRPSLRPMTGGADRKLTHSPTRKHGRSYETMAAIKDYILQNNLQPGDPLPTEASICEDLGVSRSSVREAISNLTALDIVEVRHGYGTFVANASMEPMVELLVFRGLLNPGSDYRVLIEIVEVRQALDLAFAPAVVRAWKGKRSAALHKVVEKMEEIAARGDSFPEEDKYFHTKLLSPLDNQLFRQLTEAFWDVHTAIQPMLQVATAKDILLTASAHGDILAAAEEGNLEKYKEAVFSHYAPLLRNLDEARNKARGLEIS</sequence>
<dbReference type="GO" id="GO:0003700">
    <property type="term" value="F:DNA-binding transcription factor activity"/>
    <property type="evidence" value="ECO:0007669"/>
    <property type="project" value="InterPro"/>
</dbReference>
<dbReference type="InterPro" id="IPR011711">
    <property type="entry name" value="GntR_C"/>
</dbReference>
<dbReference type="OrthoDB" id="7989071at2"/>
<dbReference type="GO" id="GO:0003677">
    <property type="term" value="F:DNA binding"/>
    <property type="evidence" value="ECO:0007669"/>
    <property type="project" value="UniProtKB-KW"/>
</dbReference>
<feature type="region of interest" description="Disordered" evidence="4">
    <location>
        <begin position="1"/>
        <end position="34"/>
    </location>
</feature>
<proteinExistence type="predicted"/>
<dbReference type="PROSITE" id="PS50949">
    <property type="entry name" value="HTH_GNTR"/>
    <property type="match status" value="1"/>
</dbReference>
<evidence type="ECO:0000313" key="7">
    <source>
        <dbReference type="EMBL" id="QRP70068.1"/>
    </source>
</evidence>
<dbReference type="PANTHER" id="PTHR43537:SF5">
    <property type="entry name" value="UXU OPERON TRANSCRIPTIONAL REGULATOR"/>
    <property type="match status" value="1"/>
</dbReference>
<dbReference type="InterPro" id="IPR000524">
    <property type="entry name" value="Tscrpt_reg_HTH_GntR"/>
</dbReference>
<dbReference type="Proteomes" id="UP000617681">
    <property type="component" value="Chromosome"/>
</dbReference>
<keyword evidence="2" id="KW-0238">DNA-binding</keyword>
<dbReference type="RefSeq" id="WP_005394357.1">
    <property type="nucleotide sequence ID" value="NZ_CP066007.1"/>
</dbReference>
<dbReference type="Pfam" id="PF07729">
    <property type="entry name" value="FCD"/>
    <property type="match status" value="1"/>
</dbReference>
<keyword evidence="3" id="KW-0804">Transcription</keyword>
<dbReference type="EMBL" id="CP069534">
    <property type="protein sequence ID" value="QRP70068.1"/>
    <property type="molecule type" value="Genomic_DNA"/>
</dbReference>
<dbReference type="Gene3D" id="1.20.120.530">
    <property type="entry name" value="GntR ligand-binding domain-like"/>
    <property type="match status" value="1"/>
</dbReference>
<name>A0A7T4EH98_9CORY</name>
<gene>
    <name evidence="6" type="ORF">I6I10_05670</name>
    <name evidence="7" type="ORF">I6J21_09805</name>
</gene>
<dbReference type="GeneID" id="92760777"/>
<reference evidence="6 8" key="1">
    <citation type="submission" date="2020-12" db="EMBL/GenBank/DDBJ databases">
        <title>FDA dAtabase for Regulatory Grade micrObial Sequences (FDA-ARGOS): Supporting development and validation of Infectious Disease Dx tests.</title>
        <authorList>
            <person name="Sproer C."/>
            <person name="Gronow S."/>
            <person name="Severitt S."/>
            <person name="Schroder I."/>
            <person name="Tallon L."/>
            <person name="Sadzewicz L."/>
            <person name="Zhao X."/>
            <person name="Boylan J."/>
            <person name="Ott S."/>
            <person name="Bowen H."/>
            <person name="Vavikolanu K."/>
            <person name="Mehta A."/>
            <person name="Aluvathingal J."/>
            <person name="Nadendla S."/>
            <person name="Lowell S."/>
            <person name="Myers T."/>
            <person name="Yan Y."/>
            <person name="Sichtig H."/>
        </authorList>
    </citation>
    <scope>NUCLEOTIDE SEQUENCE [LARGE SCALE GENOMIC DNA]</scope>
    <source>
        <strain evidence="6 8">FDAARGOS_1053</strain>
        <strain evidence="7">FDAARGOS_1191</strain>
    </source>
</reference>
<evidence type="ECO:0000313" key="6">
    <source>
        <dbReference type="EMBL" id="QQB47378.1"/>
    </source>
</evidence>
<dbReference type="SUPFAM" id="SSF46785">
    <property type="entry name" value="Winged helix' DNA-binding domain"/>
    <property type="match status" value="1"/>
</dbReference>
<protein>
    <submittedName>
        <fullName evidence="6">FadR family transcriptional regulator</fullName>
    </submittedName>
</protein>
<dbReference type="SMART" id="SM00345">
    <property type="entry name" value="HTH_GNTR"/>
    <property type="match status" value="1"/>
</dbReference>
<dbReference type="PRINTS" id="PR00035">
    <property type="entry name" value="HTHGNTR"/>
</dbReference>
<dbReference type="PANTHER" id="PTHR43537">
    <property type="entry name" value="TRANSCRIPTIONAL REGULATOR, GNTR FAMILY"/>
    <property type="match status" value="1"/>
</dbReference>
<evidence type="ECO:0000256" key="2">
    <source>
        <dbReference type="ARBA" id="ARBA00023125"/>
    </source>
</evidence>
<dbReference type="AlphaFoldDB" id="A0A7T4EH98"/>